<organism evidence="1 2">
    <name type="scientific">Galerina marginata (strain CBS 339.88)</name>
    <dbReference type="NCBI Taxonomy" id="685588"/>
    <lineage>
        <taxon>Eukaryota</taxon>
        <taxon>Fungi</taxon>
        <taxon>Dikarya</taxon>
        <taxon>Basidiomycota</taxon>
        <taxon>Agaricomycotina</taxon>
        <taxon>Agaricomycetes</taxon>
        <taxon>Agaricomycetidae</taxon>
        <taxon>Agaricales</taxon>
        <taxon>Agaricineae</taxon>
        <taxon>Strophariaceae</taxon>
        <taxon>Galerina</taxon>
    </lineage>
</organism>
<reference evidence="2" key="1">
    <citation type="journal article" date="2014" name="Proc. Natl. Acad. Sci. U.S.A.">
        <title>Extensive sampling of basidiomycete genomes demonstrates inadequacy of the white-rot/brown-rot paradigm for wood decay fungi.</title>
        <authorList>
            <person name="Riley R."/>
            <person name="Salamov A.A."/>
            <person name="Brown D.W."/>
            <person name="Nagy L.G."/>
            <person name="Floudas D."/>
            <person name="Held B.W."/>
            <person name="Levasseur A."/>
            <person name="Lombard V."/>
            <person name="Morin E."/>
            <person name="Otillar R."/>
            <person name="Lindquist E.A."/>
            <person name="Sun H."/>
            <person name="LaButti K.M."/>
            <person name="Schmutz J."/>
            <person name="Jabbour D."/>
            <person name="Luo H."/>
            <person name="Baker S.E."/>
            <person name="Pisabarro A.G."/>
            <person name="Walton J.D."/>
            <person name="Blanchette R.A."/>
            <person name="Henrissat B."/>
            <person name="Martin F."/>
            <person name="Cullen D."/>
            <person name="Hibbett D.S."/>
            <person name="Grigoriev I.V."/>
        </authorList>
    </citation>
    <scope>NUCLEOTIDE SEQUENCE [LARGE SCALE GENOMIC DNA]</scope>
    <source>
        <strain evidence="2">CBS 339.88</strain>
    </source>
</reference>
<dbReference type="HOGENOM" id="CLU_1295069_0_0_1"/>
<evidence type="ECO:0000313" key="1">
    <source>
        <dbReference type="EMBL" id="KDR76105.1"/>
    </source>
</evidence>
<dbReference type="EMBL" id="KL142379">
    <property type="protein sequence ID" value="KDR76105.1"/>
    <property type="molecule type" value="Genomic_DNA"/>
</dbReference>
<accession>A0A067SYU0</accession>
<keyword evidence="2" id="KW-1185">Reference proteome</keyword>
<dbReference type="Proteomes" id="UP000027222">
    <property type="component" value="Unassembled WGS sequence"/>
</dbReference>
<protein>
    <submittedName>
        <fullName evidence="1">Uncharacterized protein</fullName>
    </submittedName>
</protein>
<sequence>MNSSPTQPLKTNPPPNFFSDYSVVLSVPLKDVYTTLGTTAGHERVCKLSKLCSGFELLEKDAVELPTPRYPEGNKLKDVGVRTAVPTDENGAAGQSNGAPRITRQHFTMEETVPLLFGMFKSRVLLKGTLSWDESVLSSISTPSPQTEPSSANAENDIELHALYETMSDGGIIVWKLRTFTPEAGDPTKTRVTERIEGWAPMLLRPIVQSETLKGHRAHMEQYHTLF</sequence>
<evidence type="ECO:0000313" key="2">
    <source>
        <dbReference type="Proteomes" id="UP000027222"/>
    </source>
</evidence>
<gene>
    <name evidence="1" type="ORF">GALMADRAFT_225797</name>
</gene>
<name>A0A067SYU0_GALM3</name>
<dbReference type="AlphaFoldDB" id="A0A067SYU0"/>
<dbReference type="OrthoDB" id="619536at2759"/>
<proteinExistence type="predicted"/>